<keyword evidence="3 9" id="KW-0808">Transferase</keyword>
<evidence type="ECO:0000313" key="10">
    <source>
        <dbReference type="Proteomes" id="UP000054903"/>
    </source>
</evidence>
<dbReference type="Proteomes" id="UP000054903">
    <property type="component" value="Unassembled WGS sequence"/>
</dbReference>
<reference evidence="9" key="1">
    <citation type="submission" date="2016-01" db="EMBL/GenBank/DDBJ databases">
        <authorList>
            <person name="Peeters C."/>
        </authorList>
    </citation>
    <scope>NUCLEOTIDE SEQUENCE</scope>
    <source>
        <strain evidence="9">LMG 29320</strain>
    </source>
</reference>
<dbReference type="PANTHER" id="PTHR30576:SF0">
    <property type="entry name" value="UNDECAPRENYL-PHOSPHATE N-ACETYLGALACTOSAMINYL 1-PHOSPHATE TRANSFERASE-RELATED"/>
    <property type="match status" value="1"/>
</dbReference>
<organism evidence="9 10">
    <name type="scientific">Caballeronia fortuita</name>
    <dbReference type="NCBI Taxonomy" id="1777138"/>
    <lineage>
        <taxon>Bacteria</taxon>
        <taxon>Pseudomonadati</taxon>
        <taxon>Pseudomonadota</taxon>
        <taxon>Betaproteobacteria</taxon>
        <taxon>Burkholderiales</taxon>
        <taxon>Burkholderiaceae</taxon>
        <taxon>Caballeronia</taxon>
    </lineage>
</organism>
<gene>
    <name evidence="9" type="ORF">AWB77_06128</name>
</gene>
<evidence type="ECO:0000256" key="3">
    <source>
        <dbReference type="ARBA" id="ARBA00022679"/>
    </source>
</evidence>
<evidence type="ECO:0000256" key="2">
    <source>
        <dbReference type="ARBA" id="ARBA00006464"/>
    </source>
</evidence>
<comment type="caution">
    <text evidence="9">The sequence shown here is derived from an EMBL/GenBank/DDBJ whole genome shotgun (WGS) entry which is preliminary data.</text>
</comment>
<dbReference type="Pfam" id="PF13727">
    <property type="entry name" value="CoA_binding_3"/>
    <property type="match status" value="1"/>
</dbReference>
<keyword evidence="6 7" id="KW-0472">Membrane</keyword>
<dbReference type="InterPro" id="IPR017475">
    <property type="entry name" value="EPS_sugar_tfrase"/>
</dbReference>
<dbReference type="AlphaFoldDB" id="A0A158E0Q3"/>
<name>A0A158E0Q3_9BURK</name>
<evidence type="ECO:0000256" key="7">
    <source>
        <dbReference type="SAM" id="Phobius"/>
    </source>
</evidence>
<dbReference type="InterPro" id="IPR003362">
    <property type="entry name" value="Bact_transf"/>
</dbReference>
<protein>
    <submittedName>
        <fullName evidence="9">Sugar transferase</fullName>
    </submittedName>
</protein>
<feature type="domain" description="Bacterial sugar transferase" evidence="8">
    <location>
        <begin position="267"/>
        <end position="436"/>
    </location>
</feature>
<dbReference type="GO" id="GO:0016020">
    <property type="term" value="C:membrane"/>
    <property type="evidence" value="ECO:0007669"/>
    <property type="project" value="UniProtKB-SubCell"/>
</dbReference>
<feature type="transmembrane region" description="Helical" evidence="7">
    <location>
        <begin position="101"/>
        <end position="121"/>
    </location>
</feature>
<feature type="transmembrane region" description="Helical" evidence="7">
    <location>
        <begin position="273"/>
        <end position="293"/>
    </location>
</feature>
<dbReference type="Pfam" id="PF02397">
    <property type="entry name" value="Bac_transf"/>
    <property type="match status" value="1"/>
</dbReference>
<dbReference type="Gene3D" id="3.40.50.720">
    <property type="entry name" value="NAD(P)-binding Rossmann-like Domain"/>
    <property type="match status" value="1"/>
</dbReference>
<dbReference type="GO" id="GO:0016780">
    <property type="term" value="F:phosphotransferase activity, for other substituted phosphate groups"/>
    <property type="evidence" value="ECO:0007669"/>
    <property type="project" value="TreeGrafter"/>
</dbReference>
<dbReference type="NCBIfam" id="TIGR03025">
    <property type="entry name" value="EPS_sugtrans"/>
    <property type="match status" value="1"/>
</dbReference>
<evidence type="ECO:0000313" key="9">
    <source>
        <dbReference type="EMBL" id="SAL00394.1"/>
    </source>
</evidence>
<dbReference type="InterPro" id="IPR036291">
    <property type="entry name" value="NAD(P)-bd_dom_sf"/>
</dbReference>
<keyword evidence="5 7" id="KW-1133">Transmembrane helix</keyword>
<dbReference type="STRING" id="1777138.AWB77_06128"/>
<evidence type="ECO:0000256" key="1">
    <source>
        <dbReference type="ARBA" id="ARBA00004141"/>
    </source>
</evidence>
<dbReference type="PANTHER" id="PTHR30576">
    <property type="entry name" value="COLANIC BIOSYNTHESIS UDP-GLUCOSE LIPID CARRIER TRANSFERASE"/>
    <property type="match status" value="1"/>
</dbReference>
<keyword evidence="10" id="KW-1185">Reference proteome</keyword>
<sequence length="442" mass="48718">MCNSEGLLPRLFDVAMVASGAVIASRIKVEFMAEASSYMPFVAFAVASTLLLFPGLGVYESRLGSSKLLLASRVSFAWLAVQACVFALMFSLHPLDQTSRAWFMCWTAISGAQIIVGRVVAQAVFARMGRADVKSQRVAIVGCGRHCETVMQSIERTSHPGFRAIALFNASPGLHIESRVPVFDDLDAFVTEVREQDAKEVWLALPMSQNNNLQRFVNAFREDLVNVRYIPDMHGLTLRQSGVSETLGVPAIDLIASPFSRGARLEKELFDRIFALLALLSLAPFLIAIAVAMKLESRGPILDGRRHRGPDGRVFTLYEFRSTRSEAGATRVGALLRRMSLDGLPQLLNVLRGDMSMVGPRPNPLEDDDLYLKAASGYVHRYRVKPGITGWAQVHGCCADTDLIEKMEARVAHDLYYLANWSFGLDMRIIAATVLTGYRGVS</sequence>
<accession>A0A158E0Q3</accession>
<comment type="similarity">
    <text evidence="2">Belongs to the bacterial sugar transferase family.</text>
</comment>
<evidence type="ECO:0000256" key="5">
    <source>
        <dbReference type="ARBA" id="ARBA00022989"/>
    </source>
</evidence>
<feature type="transmembrane region" description="Helical" evidence="7">
    <location>
        <begin position="7"/>
        <end position="25"/>
    </location>
</feature>
<dbReference type="RefSeq" id="WP_061138156.1">
    <property type="nucleotide sequence ID" value="NZ_FCNX02000021.1"/>
</dbReference>
<feature type="transmembrane region" description="Helical" evidence="7">
    <location>
        <begin position="68"/>
        <end position="89"/>
    </location>
</feature>
<evidence type="ECO:0000256" key="4">
    <source>
        <dbReference type="ARBA" id="ARBA00022692"/>
    </source>
</evidence>
<evidence type="ECO:0000256" key="6">
    <source>
        <dbReference type="ARBA" id="ARBA00023136"/>
    </source>
</evidence>
<dbReference type="EMBL" id="FCNX02000021">
    <property type="protein sequence ID" value="SAL00394.1"/>
    <property type="molecule type" value="Genomic_DNA"/>
</dbReference>
<dbReference type="OrthoDB" id="9808602at2"/>
<proteinExistence type="inferred from homology"/>
<dbReference type="SUPFAM" id="SSF51735">
    <property type="entry name" value="NAD(P)-binding Rossmann-fold domains"/>
    <property type="match status" value="1"/>
</dbReference>
<feature type="transmembrane region" description="Helical" evidence="7">
    <location>
        <begin position="37"/>
        <end position="56"/>
    </location>
</feature>
<evidence type="ECO:0000259" key="8">
    <source>
        <dbReference type="Pfam" id="PF02397"/>
    </source>
</evidence>
<keyword evidence="4 7" id="KW-0812">Transmembrane</keyword>
<comment type="subcellular location">
    <subcellularLocation>
        <location evidence="1">Membrane</location>
        <topology evidence="1">Multi-pass membrane protein</topology>
    </subcellularLocation>
</comment>